<feature type="domain" description="Toxin VasX N-terminal region" evidence="2">
    <location>
        <begin position="19"/>
        <end position="176"/>
    </location>
</feature>
<accession>A0ABT5R821</accession>
<feature type="transmembrane region" description="Helical" evidence="1">
    <location>
        <begin position="766"/>
        <end position="789"/>
    </location>
</feature>
<sequence length="1002" mass="109696">MTTNLDSLSDHPIEDAVEKCDNITPIYPVRYAYVNLFDELVAASEPPDVNTLLNATSVQASKGYAIRLLREGWVYIREEGGKDVFHIFKYTQVKSTNGVNERFEKYLFANGINAQGGLRLDTSSGRASYPFVFVSPGTSNISIAYSQHEWAPNIIDRMNGNKSERTAAMQQVNIVSDSSGHTVDATKENLSLLVEDYRGQQRRILSQTAGIGVDLLTTQESYELSPDAIAAQIQSSLCYQEKAKIVALFDPVGRQIELAQAHAKLALWEQDYSSMNLYPYMIGGFVDSFLKHPDKDVKSAASDNIDTAAHAEYWGKMQTQFDTFKARREKLLNIYSTFAYGSSATNKVGSLDTYMKMFFDPAPGSNEATELELQKLAEISSAYFSGLMASQEGKAALESMIEHAHSTAEEEQKALVDKDNAYDVFSYLLEKLVTQPQAEFDWADKTARSMDILLGALGPMWGEIMAWGQYSGKLAYRAGNKLSANALQYTVDRVIPNVWKVMGISIENGKVRYTSDKLAQILSEAIDKQIELGGNKGLESLKRAQRSLERGQRLFDWGNLQRSSRLPKLWSLAKVSVTRASGGRFAFSVGETATQRIGIAFDTSFAGFSAFANVMTVMSILNQSRFDHADPLKRGGASYDALRLTSCISALTVDVMVVARGGLLVGEQVIRTMPASVATRFVPGLSSGAKHFGRLLAGKAATRLIAIANFIGAITSGYDAYNAARAGNHGAAVGHAAISLGSALLFVGATKALFAGAGAASGTGVGLPVGVAIFALGLIVGGVGLLLYYEKNPFENLLFNCFWGKSDRYGFWSFKDGGDVTISQRLFDAIDIHKDTRISTAYQLELQEFMNFLAMPSLSLDRFGGSLTRQIVGNSWYDTRHYTYSFVLPQFRAGVSEVIGGIYKADGYDLTTGQIKTVLDGESTKKFKAALQQAMSSPERAIYKEGALYLEVSAEFTQRANLLWIYQPMPGVYTPLRVISGNGNLIRSDQLIAGMVNEKPRG</sequence>
<gene>
    <name evidence="3" type="ORF">LRP50_24830</name>
</gene>
<dbReference type="RefSeq" id="WP_274167080.1">
    <property type="nucleotide sequence ID" value="NZ_JAJUBC010000054.1"/>
</dbReference>
<organism evidence="3 4">
    <name type="scientific">Enterovibrio gelatinilyticus</name>
    <dbReference type="NCBI Taxonomy" id="2899819"/>
    <lineage>
        <taxon>Bacteria</taxon>
        <taxon>Pseudomonadati</taxon>
        <taxon>Pseudomonadota</taxon>
        <taxon>Gammaproteobacteria</taxon>
        <taxon>Vibrionales</taxon>
        <taxon>Vibrionaceae</taxon>
        <taxon>Enterovibrio</taxon>
    </lineage>
</organism>
<feature type="transmembrane region" description="Helical" evidence="1">
    <location>
        <begin position="700"/>
        <end position="721"/>
    </location>
</feature>
<dbReference type="CDD" id="cd20706">
    <property type="entry name" value="MIX_II"/>
    <property type="match status" value="1"/>
</dbReference>
<dbReference type="Proteomes" id="UP001149400">
    <property type="component" value="Unassembled WGS sequence"/>
</dbReference>
<evidence type="ECO:0000256" key="1">
    <source>
        <dbReference type="SAM" id="Phobius"/>
    </source>
</evidence>
<evidence type="ECO:0000259" key="2">
    <source>
        <dbReference type="Pfam" id="PF20249"/>
    </source>
</evidence>
<proteinExistence type="predicted"/>
<feature type="transmembrane region" description="Helical" evidence="1">
    <location>
        <begin position="733"/>
        <end position="754"/>
    </location>
</feature>
<comment type="caution">
    <text evidence="3">The sequence shown here is derived from an EMBL/GenBank/DDBJ whole genome shotgun (WGS) entry which is preliminary data.</text>
</comment>
<protein>
    <recommendedName>
        <fullName evidence="2">Toxin VasX N-terminal region domain-containing protein</fullName>
    </recommendedName>
</protein>
<dbReference type="InterPro" id="IPR046864">
    <property type="entry name" value="VasX_N"/>
</dbReference>
<dbReference type="EMBL" id="JAJUBC010000054">
    <property type="protein sequence ID" value="MDD1796350.1"/>
    <property type="molecule type" value="Genomic_DNA"/>
</dbReference>
<name>A0ABT5R821_9GAMM</name>
<keyword evidence="1" id="KW-0472">Membrane</keyword>
<evidence type="ECO:0000313" key="3">
    <source>
        <dbReference type="EMBL" id="MDD1796350.1"/>
    </source>
</evidence>
<keyword evidence="4" id="KW-1185">Reference proteome</keyword>
<reference evidence="3" key="1">
    <citation type="submission" date="2021-12" db="EMBL/GenBank/DDBJ databases">
        <title>Enterovibrio ZSDZ35 sp. nov. and Enterovibrio ZSDZ42 sp. nov., isolated from coastal seawater in Qingdao.</title>
        <authorList>
            <person name="Zhang P."/>
        </authorList>
    </citation>
    <scope>NUCLEOTIDE SEQUENCE</scope>
    <source>
        <strain evidence="3">ZSDZ42</strain>
    </source>
</reference>
<keyword evidence="1" id="KW-0812">Transmembrane</keyword>
<dbReference type="Pfam" id="PF20249">
    <property type="entry name" value="VasX_N"/>
    <property type="match status" value="1"/>
</dbReference>
<evidence type="ECO:0000313" key="4">
    <source>
        <dbReference type="Proteomes" id="UP001149400"/>
    </source>
</evidence>
<keyword evidence="1" id="KW-1133">Transmembrane helix</keyword>